<name>A0A1T5FNH5_9HYPH</name>
<dbReference type="EMBL" id="FUYX01000009">
    <property type="protein sequence ID" value="SKB97688.1"/>
    <property type="molecule type" value="Genomic_DNA"/>
</dbReference>
<dbReference type="RefSeq" id="WP_079591816.1">
    <property type="nucleotide sequence ID" value="NZ_FUYX01000009.1"/>
</dbReference>
<sequence length="143" mass="15166">MIAEAARSLFLVFAIAVLAAPGAWARTASFQGAWLEEGQVCANVFVVAGKALGFKRPANAFAAAFIIRGQQLSTPLATCRIGRISPQGERQVMHLSCTTTIATDTARAVFAPAQDGGLYRYSTAEGGTATRYRRCTADALKTH</sequence>
<dbReference type="OrthoDB" id="8019390at2"/>
<reference evidence="1 2" key="1">
    <citation type="submission" date="2017-02" db="EMBL/GenBank/DDBJ databases">
        <authorList>
            <person name="Peterson S.W."/>
        </authorList>
    </citation>
    <scope>NUCLEOTIDE SEQUENCE [LARGE SCALE GENOMIC DNA]</scope>
    <source>
        <strain evidence="1 2">DSM 9653</strain>
    </source>
</reference>
<organism evidence="1 2">
    <name type="scientific">Bosea thiooxidans</name>
    <dbReference type="NCBI Taxonomy" id="53254"/>
    <lineage>
        <taxon>Bacteria</taxon>
        <taxon>Pseudomonadati</taxon>
        <taxon>Pseudomonadota</taxon>
        <taxon>Alphaproteobacteria</taxon>
        <taxon>Hyphomicrobiales</taxon>
        <taxon>Boseaceae</taxon>
        <taxon>Bosea</taxon>
    </lineage>
</organism>
<gene>
    <name evidence="1" type="ORF">SAMN05660750_03400</name>
</gene>
<dbReference type="AlphaFoldDB" id="A0A1T5FNH5"/>
<evidence type="ECO:0000313" key="2">
    <source>
        <dbReference type="Proteomes" id="UP000190130"/>
    </source>
</evidence>
<proteinExistence type="predicted"/>
<accession>A0A1T5FNH5</accession>
<evidence type="ECO:0000313" key="1">
    <source>
        <dbReference type="EMBL" id="SKB97688.1"/>
    </source>
</evidence>
<protein>
    <submittedName>
        <fullName evidence="1">Uncharacterized protein</fullName>
    </submittedName>
</protein>
<dbReference type="Proteomes" id="UP000190130">
    <property type="component" value="Unassembled WGS sequence"/>
</dbReference>